<reference evidence="1 2" key="1">
    <citation type="journal article" date="2016" name="Mol. Biol. Evol.">
        <title>Comparative Genomics of Early-Diverging Mushroom-Forming Fungi Provides Insights into the Origins of Lignocellulose Decay Capabilities.</title>
        <authorList>
            <person name="Nagy L.G."/>
            <person name="Riley R."/>
            <person name="Tritt A."/>
            <person name="Adam C."/>
            <person name="Daum C."/>
            <person name="Floudas D."/>
            <person name="Sun H."/>
            <person name="Yadav J.S."/>
            <person name="Pangilinan J."/>
            <person name="Larsson K.H."/>
            <person name="Matsuura K."/>
            <person name="Barry K."/>
            <person name="Labutti K."/>
            <person name="Kuo R."/>
            <person name="Ohm R.A."/>
            <person name="Bhattacharya S.S."/>
            <person name="Shirouzu T."/>
            <person name="Yoshinaga Y."/>
            <person name="Martin F.M."/>
            <person name="Grigoriev I.V."/>
            <person name="Hibbett D.S."/>
        </authorList>
    </citation>
    <scope>NUCLEOTIDE SEQUENCE [LARGE SCALE GENOMIC DNA]</scope>
    <source>
        <strain evidence="1 2">HHB12029</strain>
    </source>
</reference>
<organism evidence="1 2">
    <name type="scientific">Exidia glandulosa HHB12029</name>
    <dbReference type="NCBI Taxonomy" id="1314781"/>
    <lineage>
        <taxon>Eukaryota</taxon>
        <taxon>Fungi</taxon>
        <taxon>Dikarya</taxon>
        <taxon>Basidiomycota</taxon>
        <taxon>Agaricomycotina</taxon>
        <taxon>Agaricomycetes</taxon>
        <taxon>Auriculariales</taxon>
        <taxon>Exidiaceae</taxon>
        <taxon>Exidia</taxon>
    </lineage>
</organism>
<keyword evidence="2" id="KW-1185">Reference proteome</keyword>
<evidence type="ECO:0000313" key="1">
    <source>
        <dbReference type="EMBL" id="KZV78472.1"/>
    </source>
</evidence>
<proteinExistence type="predicted"/>
<dbReference type="EMBL" id="KV426884">
    <property type="protein sequence ID" value="KZV78472.1"/>
    <property type="molecule type" value="Genomic_DNA"/>
</dbReference>
<protein>
    <submittedName>
        <fullName evidence="1">Uncharacterized protein</fullName>
    </submittedName>
</protein>
<sequence length="72" mass="7539">MSKRRRDAAAATASGPTPKRLKLIEVIDVDAVPEVIDLDAVIDVDADDGDAITLADSPPIQAQAAGVQTWIT</sequence>
<dbReference type="AlphaFoldDB" id="A0A166MW05"/>
<gene>
    <name evidence="1" type="ORF">EXIGLDRAFT_783784</name>
</gene>
<evidence type="ECO:0000313" key="2">
    <source>
        <dbReference type="Proteomes" id="UP000077266"/>
    </source>
</evidence>
<name>A0A166MW05_EXIGL</name>
<dbReference type="InParanoid" id="A0A166MW05"/>
<accession>A0A166MW05</accession>
<dbReference type="Proteomes" id="UP000077266">
    <property type="component" value="Unassembled WGS sequence"/>
</dbReference>